<sequence length="75" mass="8144">MDDTAFYQKFINTEFGIVFLFVTGISFNILLCWWFCKIGDKQKTNSHDIGSGSSDVSSESSSSGAGAVAVSAQFF</sequence>
<accession>A0AAW9NET8</accession>
<organism evidence="3 4">
    <name type="scientific">Peribacillus castrilensis</name>
    <dbReference type="NCBI Taxonomy" id="2897690"/>
    <lineage>
        <taxon>Bacteria</taxon>
        <taxon>Bacillati</taxon>
        <taxon>Bacillota</taxon>
        <taxon>Bacilli</taxon>
        <taxon>Bacillales</taxon>
        <taxon>Bacillaceae</taxon>
        <taxon>Peribacillus</taxon>
    </lineage>
</organism>
<name>A0AAW9NET8_9BACI</name>
<evidence type="ECO:0000256" key="1">
    <source>
        <dbReference type="SAM" id="MobiDB-lite"/>
    </source>
</evidence>
<feature type="transmembrane region" description="Helical" evidence="2">
    <location>
        <begin position="15"/>
        <end position="36"/>
    </location>
</feature>
<evidence type="ECO:0000313" key="3">
    <source>
        <dbReference type="EMBL" id="MEC0277098.1"/>
    </source>
</evidence>
<keyword evidence="2" id="KW-1133">Transmembrane helix</keyword>
<keyword evidence="2" id="KW-0472">Membrane</keyword>
<feature type="compositionally biased region" description="Low complexity" evidence="1">
    <location>
        <begin position="50"/>
        <end position="75"/>
    </location>
</feature>
<dbReference type="Proteomes" id="UP001307168">
    <property type="component" value="Unassembled WGS sequence"/>
</dbReference>
<keyword evidence="2" id="KW-0812">Transmembrane</keyword>
<evidence type="ECO:0000256" key="2">
    <source>
        <dbReference type="SAM" id="Phobius"/>
    </source>
</evidence>
<feature type="region of interest" description="Disordered" evidence="1">
    <location>
        <begin position="45"/>
        <end position="75"/>
    </location>
</feature>
<dbReference type="RefSeq" id="WP_367408563.1">
    <property type="nucleotide sequence ID" value="NZ_JARNBH010000065.1"/>
</dbReference>
<keyword evidence="4" id="KW-1185">Reference proteome</keyword>
<reference evidence="3 4" key="1">
    <citation type="submission" date="2023-03" db="EMBL/GenBank/DDBJ databases">
        <title>Bacillus Genome Sequencing.</title>
        <authorList>
            <person name="Dunlap C."/>
        </authorList>
    </citation>
    <scope>NUCLEOTIDE SEQUENCE [LARGE SCALE GENOMIC DNA]</scope>
    <source>
        <strain evidence="3 4">B-41290</strain>
    </source>
</reference>
<evidence type="ECO:0000313" key="4">
    <source>
        <dbReference type="Proteomes" id="UP001307168"/>
    </source>
</evidence>
<gene>
    <name evidence="3" type="ORF">P4706_29420</name>
</gene>
<dbReference type="EMBL" id="JARNBH010000065">
    <property type="protein sequence ID" value="MEC0277098.1"/>
    <property type="molecule type" value="Genomic_DNA"/>
</dbReference>
<proteinExistence type="predicted"/>
<comment type="caution">
    <text evidence="3">The sequence shown here is derived from an EMBL/GenBank/DDBJ whole genome shotgun (WGS) entry which is preliminary data.</text>
</comment>
<dbReference type="AlphaFoldDB" id="A0AAW9NET8"/>
<protein>
    <submittedName>
        <fullName evidence="3">Uncharacterized protein</fullName>
    </submittedName>
</protein>